<protein>
    <submittedName>
        <fullName evidence="3">Transcription factor TBF1-like</fullName>
    </submittedName>
</protein>
<evidence type="ECO:0000256" key="1">
    <source>
        <dbReference type="SAM" id="MobiDB-lite"/>
    </source>
</evidence>
<feature type="compositionally biased region" description="Acidic residues" evidence="1">
    <location>
        <begin position="97"/>
        <end position="107"/>
    </location>
</feature>
<evidence type="ECO:0000313" key="2">
    <source>
        <dbReference type="Proteomes" id="UP000694924"/>
    </source>
</evidence>
<organism evidence="2 3">
    <name type="scientific">Polistes dominula</name>
    <name type="common">European paper wasp</name>
    <name type="synonym">Vespa dominula</name>
    <dbReference type="NCBI Taxonomy" id="743375"/>
    <lineage>
        <taxon>Eukaryota</taxon>
        <taxon>Metazoa</taxon>
        <taxon>Ecdysozoa</taxon>
        <taxon>Arthropoda</taxon>
        <taxon>Hexapoda</taxon>
        <taxon>Insecta</taxon>
        <taxon>Pterygota</taxon>
        <taxon>Neoptera</taxon>
        <taxon>Endopterygota</taxon>
        <taxon>Hymenoptera</taxon>
        <taxon>Apocrita</taxon>
        <taxon>Aculeata</taxon>
        <taxon>Vespoidea</taxon>
        <taxon>Vespidae</taxon>
        <taxon>Polistinae</taxon>
        <taxon>Polistini</taxon>
        <taxon>Polistes</taxon>
    </lineage>
</organism>
<feature type="compositionally biased region" description="Basic and acidic residues" evidence="1">
    <location>
        <begin position="68"/>
        <end position="96"/>
    </location>
</feature>
<accession>A0ABM1J7G9</accession>
<evidence type="ECO:0000313" key="3">
    <source>
        <dbReference type="RefSeq" id="XP_015188407.1"/>
    </source>
</evidence>
<reference evidence="3" key="1">
    <citation type="submission" date="2025-08" db="UniProtKB">
        <authorList>
            <consortium name="RefSeq"/>
        </authorList>
    </citation>
    <scope>IDENTIFICATION</scope>
    <source>
        <tissue evidence="3">Whole body</tissue>
    </source>
</reference>
<name>A0ABM1J7G9_POLDO</name>
<feature type="compositionally biased region" description="Gly residues" evidence="1">
    <location>
        <begin position="110"/>
        <end position="119"/>
    </location>
</feature>
<proteinExistence type="predicted"/>
<sequence length="209" mass="24236">MYDVSLFLDDDELPLDNGDIIENETVIKDGSSMSIHNHRQRSQCHCRQQRERRYRQQQQQQQQQQQHQEQEQEEKPDQRLLRHSQKEEKEEKKKVDEEEEEEEEDEEGGRGGGVGGGGGGEEREEKKMMADDMAQGYTQLIHQVQEPQEFISLEEFCPHIHQETRAHDLCVKECMASAFSILLVLVNGHTVMKTQVLVRSLKLSITGHG</sequence>
<keyword evidence="2" id="KW-1185">Reference proteome</keyword>
<feature type="compositionally biased region" description="Low complexity" evidence="1">
    <location>
        <begin position="56"/>
        <end position="67"/>
    </location>
</feature>
<dbReference type="RefSeq" id="XP_015188407.1">
    <property type="nucleotide sequence ID" value="XM_015332921.1"/>
</dbReference>
<feature type="unsure residue" description="I or L" evidence="3">
    <location>
        <position position="185"/>
    </location>
</feature>
<feature type="region of interest" description="Disordered" evidence="1">
    <location>
        <begin position="27"/>
        <end position="124"/>
    </location>
</feature>
<dbReference type="Proteomes" id="UP000694924">
    <property type="component" value="Unplaced"/>
</dbReference>
<gene>
    <name evidence="3" type="primary">LOC107072743</name>
</gene>